<accession>A0ABC9U187</accession>
<dbReference type="AlphaFoldDB" id="A0ABC9U187"/>
<dbReference type="InterPro" id="IPR036390">
    <property type="entry name" value="WH_DNA-bd_sf"/>
</dbReference>
<dbReference type="InterPro" id="IPR005119">
    <property type="entry name" value="LysR_subst-bd"/>
</dbReference>
<gene>
    <name evidence="6" type="ORF">CLOSYM_01104</name>
</gene>
<dbReference type="Proteomes" id="UP000016491">
    <property type="component" value="Unassembled WGS sequence"/>
</dbReference>
<dbReference type="Pfam" id="PF03466">
    <property type="entry name" value="LysR_substrate"/>
    <property type="match status" value="1"/>
</dbReference>
<dbReference type="InterPro" id="IPR036388">
    <property type="entry name" value="WH-like_DNA-bd_sf"/>
</dbReference>
<comment type="caution">
    <text evidence="6">The sequence shown here is derived from an EMBL/GenBank/DDBJ whole genome shotgun (WGS) entry which is preliminary data.</text>
</comment>
<dbReference type="Gene3D" id="1.10.10.10">
    <property type="entry name" value="Winged helix-like DNA-binding domain superfamily/Winged helix DNA-binding domain"/>
    <property type="match status" value="1"/>
</dbReference>
<proteinExistence type="inferred from homology"/>
<evidence type="ECO:0000313" key="6">
    <source>
        <dbReference type="EMBL" id="ERI79083.1"/>
    </source>
</evidence>
<feature type="domain" description="HTH lysR-type" evidence="5">
    <location>
        <begin position="11"/>
        <end position="68"/>
    </location>
</feature>
<dbReference type="PANTHER" id="PTHR30419">
    <property type="entry name" value="HTH-TYPE TRANSCRIPTIONAL REGULATOR YBHD"/>
    <property type="match status" value="1"/>
</dbReference>
<evidence type="ECO:0000256" key="3">
    <source>
        <dbReference type="ARBA" id="ARBA00023125"/>
    </source>
</evidence>
<reference evidence="6 7" key="1">
    <citation type="submission" date="2013-07" db="EMBL/GenBank/DDBJ databases">
        <authorList>
            <person name="Weinstock G."/>
            <person name="Sodergren E."/>
            <person name="Wylie T."/>
            <person name="Fulton L."/>
            <person name="Fulton R."/>
            <person name="Fronick C."/>
            <person name="O'Laughlin M."/>
            <person name="Godfrey J."/>
            <person name="Miner T."/>
            <person name="Herter B."/>
            <person name="Appelbaum E."/>
            <person name="Cordes M."/>
            <person name="Lek S."/>
            <person name="Wollam A."/>
            <person name="Pepin K.H."/>
            <person name="Palsikar V.B."/>
            <person name="Mitreva M."/>
            <person name="Wilson R.K."/>
        </authorList>
    </citation>
    <scope>NUCLEOTIDE SEQUENCE [LARGE SCALE GENOMIC DNA]</scope>
    <source>
        <strain evidence="6 7">ATCC 14940</strain>
    </source>
</reference>
<protein>
    <submittedName>
        <fullName evidence="6">LysR substrate binding domain protein</fullName>
    </submittedName>
</protein>
<dbReference type="SUPFAM" id="SSF46785">
    <property type="entry name" value="Winged helix' DNA-binding domain"/>
    <property type="match status" value="1"/>
</dbReference>
<comment type="similarity">
    <text evidence="1">Belongs to the LysR transcriptional regulatory family.</text>
</comment>
<dbReference type="PRINTS" id="PR00039">
    <property type="entry name" value="HTHLYSR"/>
</dbReference>
<dbReference type="EMBL" id="AWSU01000091">
    <property type="protein sequence ID" value="ERI79083.1"/>
    <property type="molecule type" value="Genomic_DNA"/>
</dbReference>
<dbReference type="PROSITE" id="PS50931">
    <property type="entry name" value="HTH_LYSR"/>
    <property type="match status" value="1"/>
</dbReference>
<organism evidence="6 7">
    <name type="scientific">[Clostridium] symbiosum ATCC 14940</name>
    <dbReference type="NCBI Taxonomy" id="411472"/>
    <lineage>
        <taxon>Bacteria</taxon>
        <taxon>Bacillati</taxon>
        <taxon>Bacillota</taxon>
        <taxon>Clostridia</taxon>
        <taxon>Lachnospirales</taxon>
        <taxon>Lachnospiraceae</taxon>
        <taxon>Otoolea</taxon>
    </lineage>
</organism>
<sequence length="303" mass="34295">MQGADKGEKIMTIRDFEIFIAVAETGQMGVASRKLYITQPTVSHAIMQIEKEYHVKLFERLSKKLYITETGREFLEYARHITATYHEMEQFLYHASSQQCIHIGASLTVGSFFLSDIITGYEAENPNVNIRVYIDNSMNIIRKISEGTLDVAVIEGNVKTKDVIFKDIFEDEMVLICGKTHPFAGRSSINLTDLAGKAFVLREEGSGTREFLTDLTENRGIPIVEKWICHSSDSIINIVASGQGVSILSKSLLRHHDEVNQIAINDFSLKRSFKIVYHKDKFLSTGLRKLIAGIENKFHSNTW</sequence>
<dbReference type="InterPro" id="IPR050950">
    <property type="entry name" value="HTH-type_LysR_regulators"/>
</dbReference>
<evidence type="ECO:0000259" key="5">
    <source>
        <dbReference type="PROSITE" id="PS50931"/>
    </source>
</evidence>
<keyword evidence="3" id="KW-0238">DNA-binding</keyword>
<dbReference type="Gene3D" id="3.40.190.290">
    <property type="match status" value="1"/>
</dbReference>
<dbReference type="SUPFAM" id="SSF53850">
    <property type="entry name" value="Periplasmic binding protein-like II"/>
    <property type="match status" value="1"/>
</dbReference>
<dbReference type="Pfam" id="PF00126">
    <property type="entry name" value="HTH_1"/>
    <property type="match status" value="1"/>
</dbReference>
<dbReference type="PANTHER" id="PTHR30419:SF8">
    <property type="entry name" value="NITROGEN ASSIMILATION TRANSCRIPTIONAL ACTIVATOR-RELATED"/>
    <property type="match status" value="1"/>
</dbReference>
<evidence type="ECO:0000313" key="7">
    <source>
        <dbReference type="Proteomes" id="UP000016491"/>
    </source>
</evidence>
<dbReference type="FunFam" id="1.10.10.10:FF:000001">
    <property type="entry name" value="LysR family transcriptional regulator"/>
    <property type="match status" value="1"/>
</dbReference>
<keyword evidence="4" id="KW-0804">Transcription</keyword>
<evidence type="ECO:0000256" key="2">
    <source>
        <dbReference type="ARBA" id="ARBA00023015"/>
    </source>
</evidence>
<dbReference type="InterPro" id="IPR000847">
    <property type="entry name" value="LysR_HTH_N"/>
</dbReference>
<evidence type="ECO:0000256" key="1">
    <source>
        <dbReference type="ARBA" id="ARBA00009437"/>
    </source>
</evidence>
<evidence type="ECO:0000256" key="4">
    <source>
        <dbReference type="ARBA" id="ARBA00023163"/>
    </source>
</evidence>
<name>A0ABC9U187_CLOSY</name>
<keyword evidence="2" id="KW-0805">Transcription regulation</keyword>
<dbReference type="GO" id="GO:0003677">
    <property type="term" value="F:DNA binding"/>
    <property type="evidence" value="ECO:0007669"/>
    <property type="project" value="UniProtKB-KW"/>
</dbReference>